<comment type="similarity">
    <text evidence="4">Belongs to the RTC4 family.</text>
</comment>
<dbReference type="PANTHER" id="PTHR41391">
    <property type="entry name" value="RESTRICTION OF TELOMERE CAPPING PROTEIN 4"/>
    <property type="match status" value="1"/>
</dbReference>
<feature type="region of interest" description="Disordered" evidence="8">
    <location>
        <begin position="193"/>
        <end position="217"/>
    </location>
</feature>
<evidence type="ECO:0000256" key="8">
    <source>
        <dbReference type="SAM" id="MobiDB-lite"/>
    </source>
</evidence>
<sequence>MPALPRTSTRLLRTVRNKQHATEVDHEIESAQTETAALPTPPTSSSVEISMTSTVGPGSRVVEVEDYMQDPLSSDEEQPPPETHLEKLARHTAPEVSKRPSTASDSDDDIFGSALSSQQKRAKTTAFRKPLKPTIKYGSQSSQSSKSNANGKAASKFKQTKAAVSNKSTTKQPATFKTARGADIFVFGNTEETTTQMPSPTLSALSDPPESPGFEEVQSLERTPALKVRCDICRDEVDLLVKQEYEDQFGKGQRLNLKKQNAFCRFHKQQDARKTWKQRGYPEIDWSRLQERMAKQHQRLIAILESNVHSEYREELAKRIAKREDRTIQTTYANSTTPSRLSAGYYGPRGQKLMLEHISAHLSTQLREASLKDELISSVGVGGGVSGFVQSVLVPEMAIALIAQDLRINEGEARQVLDDSRALGELLHDEERERVPETLDLADSAVPDP</sequence>
<dbReference type="EMBL" id="CP051139">
    <property type="protein sequence ID" value="QIW95332.1"/>
    <property type="molecule type" value="Genomic_DNA"/>
</dbReference>
<reference evidence="10 11" key="1">
    <citation type="journal article" date="2016" name="Sci. Rep.">
        <title>Peltaster fructicola genome reveals evolution from an invasive phytopathogen to an ectophytic parasite.</title>
        <authorList>
            <person name="Xu C."/>
            <person name="Chen H."/>
            <person name="Gleason M.L."/>
            <person name="Xu J.R."/>
            <person name="Liu H."/>
            <person name="Zhang R."/>
            <person name="Sun G."/>
        </authorList>
    </citation>
    <scope>NUCLEOTIDE SEQUENCE [LARGE SCALE GENOMIC DNA]</scope>
    <source>
        <strain evidence="10 11">LNHT1506</strain>
    </source>
</reference>
<evidence type="ECO:0000313" key="10">
    <source>
        <dbReference type="EMBL" id="QIW95332.1"/>
    </source>
</evidence>
<keyword evidence="11" id="KW-1185">Reference proteome</keyword>
<feature type="compositionally biased region" description="Basic and acidic residues" evidence="8">
    <location>
        <begin position="20"/>
        <end position="29"/>
    </location>
</feature>
<feature type="compositionally biased region" description="Basic and acidic residues" evidence="8">
    <location>
        <begin position="83"/>
        <end position="98"/>
    </location>
</feature>
<feature type="compositionally biased region" description="Polar residues" evidence="8">
    <location>
        <begin position="193"/>
        <end position="204"/>
    </location>
</feature>
<dbReference type="OrthoDB" id="128308at2759"/>
<dbReference type="Proteomes" id="UP000503462">
    <property type="component" value="Chromosome 1"/>
</dbReference>
<name>A0A6H0XKT2_9PEZI</name>
<feature type="compositionally biased region" description="Polar residues" evidence="8">
    <location>
        <begin position="162"/>
        <end position="173"/>
    </location>
</feature>
<accession>A0A6H0XKT2</accession>
<dbReference type="AlphaFoldDB" id="A0A6H0XKT2"/>
<evidence type="ECO:0000259" key="9">
    <source>
        <dbReference type="SMART" id="SM01312"/>
    </source>
</evidence>
<keyword evidence="6" id="KW-0963">Cytoplasm</keyword>
<feature type="region of interest" description="Disordered" evidence="8">
    <location>
        <begin position="1"/>
        <end position="173"/>
    </location>
</feature>
<protein>
    <recommendedName>
        <fullName evidence="5">Restriction of telomere capping protein 4</fullName>
    </recommendedName>
</protein>
<dbReference type="Pfam" id="PF14474">
    <property type="entry name" value="RTC4"/>
    <property type="match status" value="1"/>
</dbReference>
<evidence type="ECO:0000256" key="2">
    <source>
        <dbReference type="ARBA" id="ARBA00004123"/>
    </source>
</evidence>
<comment type="function">
    <text evidence="1">May be involved in a process influencing telomere capping.</text>
</comment>
<dbReference type="GO" id="GO:0005634">
    <property type="term" value="C:nucleus"/>
    <property type="evidence" value="ECO:0007669"/>
    <property type="project" value="UniProtKB-SubCell"/>
</dbReference>
<keyword evidence="7" id="KW-0539">Nucleus</keyword>
<evidence type="ECO:0000256" key="5">
    <source>
        <dbReference type="ARBA" id="ARBA00015162"/>
    </source>
</evidence>
<dbReference type="PANTHER" id="PTHR41391:SF1">
    <property type="entry name" value="RESTRICTION OF TELOMERE CAPPING PROTEIN 4"/>
    <property type="match status" value="1"/>
</dbReference>
<dbReference type="GO" id="GO:0005737">
    <property type="term" value="C:cytoplasm"/>
    <property type="evidence" value="ECO:0007669"/>
    <property type="project" value="UniProtKB-SubCell"/>
</dbReference>
<proteinExistence type="inferred from homology"/>
<evidence type="ECO:0000256" key="7">
    <source>
        <dbReference type="ARBA" id="ARBA00023242"/>
    </source>
</evidence>
<gene>
    <name evidence="10" type="ORF">AMS68_000850</name>
</gene>
<feature type="compositionally biased region" description="Low complexity" evidence="8">
    <location>
        <begin position="138"/>
        <end position="156"/>
    </location>
</feature>
<evidence type="ECO:0000313" key="11">
    <source>
        <dbReference type="Proteomes" id="UP000503462"/>
    </source>
</evidence>
<feature type="domain" description="Restriction of telomere capping protein 4 C-terminal" evidence="9">
    <location>
        <begin position="303"/>
        <end position="430"/>
    </location>
</feature>
<dbReference type="InterPro" id="IPR039024">
    <property type="entry name" value="RTC4"/>
</dbReference>
<dbReference type="InterPro" id="IPR028094">
    <property type="entry name" value="RTC4_C"/>
</dbReference>
<dbReference type="SMART" id="SM01312">
    <property type="entry name" value="RTC4"/>
    <property type="match status" value="1"/>
</dbReference>
<feature type="compositionally biased region" description="Acidic residues" evidence="8">
    <location>
        <begin position="64"/>
        <end position="79"/>
    </location>
</feature>
<feature type="compositionally biased region" description="Polar residues" evidence="8">
    <location>
        <begin position="1"/>
        <end position="11"/>
    </location>
</feature>
<evidence type="ECO:0000256" key="6">
    <source>
        <dbReference type="ARBA" id="ARBA00022490"/>
    </source>
</evidence>
<comment type="subcellular location">
    <subcellularLocation>
        <location evidence="3">Cytoplasm</location>
    </subcellularLocation>
    <subcellularLocation>
        <location evidence="2">Nucleus</location>
    </subcellularLocation>
</comment>
<feature type="compositionally biased region" description="Polar residues" evidence="8">
    <location>
        <begin position="43"/>
        <end position="56"/>
    </location>
</feature>
<evidence type="ECO:0000256" key="1">
    <source>
        <dbReference type="ARBA" id="ARBA00002738"/>
    </source>
</evidence>
<evidence type="ECO:0000256" key="4">
    <source>
        <dbReference type="ARBA" id="ARBA00009461"/>
    </source>
</evidence>
<organism evidence="10 11">
    <name type="scientific">Peltaster fructicola</name>
    <dbReference type="NCBI Taxonomy" id="286661"/>
    <lineage>
        <taxon>Eukaryota</taxon>
        <taxon>Fungi</taxon>
        <taxon>Dikarya</taxon>
        <taxon>Ascomycota</taxon>
        <taxon>Pezizomycotina</taxon>
        <taxon>Dothideomycetes</taxon>
        <taxon>Dothideomycetes incertae sedis</taxon>
        <taxon>Peltaster</taxon>
    </lineage>
</organism>
<evidence type="ECO:0000256" key="3">
    <source>
        <dbReference type="ARBA" id="ARBA00004496"/>
    </source>
</evidence>